<dbReference type="InterPro" id="IPR006861">
    <property type="entry name" value="HABP4_PAIRBP1-bd"/>
</dbReference>
<gene>
    <name evidence="4" type="ORF">M422DRAFT_69174</name>
    <name evidence="3" type="ORF">M422DRAFT_70877</name>
</gene>
<dbReference type="EMBL" id="KN837164">
    <property type="protein sequence ID" value="KIJ38050.1"/>
    <property type="molecule type" value="Genomic_DNA"/>
</dbReference>
<dbReference type="OrthoDB" id="2562681at2759"/>
<feature type="compositionally biased region" description="Low complexity" evidence="1">
    <location>
        <begin position="134"/>
        <end position="148"/>
    </location>
</feature>
<dbReference type="EMBL" id="KN837243">
    <property type="protein sequence ID" value="KIJ31399.1"/>
    <property type="molecule type" value="Genomic_DNA"/>
</dbReference>
<evidence type="ECO:0000313" key="5">
    <source>
        <dbReference type="Proteomes" id="UP000054279"/>
    </source>
</evidence>
<dbReference type="Pfam" id="PF04774">
    <property type="entry name" value="HABP4_PAI-RBP1"/>
    <property type="match status" value="1"/>
</dbReference>
<keyword evidence="5" id="KW-1185">Reference proteome</keyword>
<feature type="domain" description="Hyaluronan/mRNA-binding protein" evidence="2">
    <location>
        <begin position="20"/>
        <end position="81"/>
    </location>
</feature>
<feature type="compositionally biased region" description="Basic and acidic residues" evidence="1">
    <location>
        <begin position="1"/>
        <end position="29"/>
    </location>
</feature>
<name>A0A0C9UA38_SPHS4</name>
<dbReference type="Proteomes" id="UP000054279">
    <property type="component" value="Unassembled WGS sequence"/>
</dbReference>
<feature type="compositionally biased region" description="Polar residues" evidence="1">
    <location>
        <begin position="122"/>
        <end position="133"/>
    </location>
</feature>
<evidence type="ECO:0000313" key="4">
    <source>
        <dbReference type="EMBL" id="KIJ38050.1"/>
    </source>
</evidence>
<accession>A0A0C9UA38</accession>
<dbReference type="HOGENOM" id="CLU_126710_0_0_1"/>
<evidence type="ECO:0000256" key="1">
    <source>
        <dbReference type="SAM" id="MobiDB-lite"/>
    </source>
</evidence>
<proteinExistence type="predicted"/>
<dbReference type="AlphaFoldDB" id="A0A0C9UA38"/>
<protein>
    <submittedName>
        <fullName evidence="4">Unplaced genomic scaffold SPHSTscaffold_89, whole genome shotgun sequence</fullName>
    </submittedName>
</protein>
<sequence length="148" mass="15859">MTRTERSTSKDALVRDRSLSKNGKNKSDPKGGAGGHNWGSFADEQELEWQARLDNDEEGVEPDQATETKLRDAVLNKNKPQVDGSLTERTESALSEVEINEARKFRAQALKNGADLGSIARTSAAVSTSPPGRTTSTVVATDATTGTL</sequence>
<feature type="region of interest" description="Disordered" evidence="1">
    <location>
        <begin position="1"/>
        <end position="89"/>
    </location>
</feature>
<organism evidence="3 5">
    <name type="scientific">Sphaerobolus stellatus (strain SS14)</name>
    <dbReference type="NCBI Taxonomy" id="990650"/>
    <lineage>
        <taxon>Eukaryota</taxon>
        <taxon>Fungi</taxon>
        <taxon>Dikarya</taxon>
        <taxon>Basidiomycota</taxon>
        <taxon>Agaricomycotina</taxon>
        <taxon>Agaricomycetes</taxon>
        <taxon>Phallomycetidae</taxon>
        <taxon>Geastrales</taxon>
        <taxon>Sphaerobolaceae</taxon>
        <taxon>Sphaerobolus</taxon>
    </lineage>
</organism>
<reference evidence="3 5" key="1">
    <citation type="submission" date="2014-06" db="EMBL/GenBank/DDBJ databases">
        <title>Evolutionary Origins and Diversification of the Mycorrhizal Mutualists.</title>
        <authorList>
            <consortium name="DOE Joint Genome Institute"/>
            <consortium name="Mycorrhizal Genomics Consortium"/>
            <person name="Kohler A."/>
            <person name="Kuo A."/>
            <person name="Nagy L.G."/>
            <person name="Floudas D."/>
            <person name="Copeland A."/>
            <person name="Barry K.W."/>
            <person name="Cichocki N."/>
            <person name="Veneault-Fourrey C."/>
            <person name="LaButti K."/>
            <person name="Lindquist E.A."/>
            <person name="Lipzen A."/>
            <person name="Lundell T."/>
            <person name="Morin E."/>
            <person name="Murat C."/>
            <person name="Riley R."/>
            <person name="Ohm R."/>
            <person name="Sun H."/>
            <person name="Tunlid A."/>
            <person name="Henrissat B."/>
            <person name="Grigoriev I.V."/>
            <person name="Hibbett D.S."/>
            <person name="Martin F."/>
        </authorList>
    </citation>
    <scope>NUCLEOTIDE SEQUENCE [LARGE SCALE GENOMIC DNA]</scope>
    <source>
        <strain evidence="3 5">SS14</strain>
    </source>
</reference>
<feature type="region of interest" description="Disordered" evidence="1">
    <location>
        <begin position="122"/>
        <end position="148"/>
    </location>
</feature>
<evidence type="ECO:0000259" key="2">
    <source>
        <dbReference type="Pfam" id="PF04774"/>
    </source>
</evidence>
<evidence type="ECO:0000313" key="3">
    <source>
        <dbReference type="EMBL" id="KIJ31399.1"/>
    </source>
</evidence>